<dbReference type="Pfam" id="PF20209">
    <property type="entry name" value="DUF6570"/>
    <property type="match status" value="1"/>
</dbReference>
<feature type="compositionally biased region" description="Basic and acidic residues" evidence="1">
    <location>
        <begin position="254"/>
        <end position="266"/>
    </location>
</feature>
<organism evidence="3 4">
    <name type="scientific">Holothuria leucospilota</name>
    <name type="common">Black long sea cucumber</name>
    <name type="synonym">Mertensiothuria leucospilota</name>
    <dbReference type="NCBI Taxonomy" id="206669"/>
    <lineage>
        <taxon>Eukaryota</taxon>
        <taxon>Metazoa</taxon>
        <taxon>Echinodermata</taxon>
        <taxon>Eleutherozoa</taxon>
        <taxon>Echinozoa</taxon>
        <taxon>Holothuroidea</taxon>
        <taxon>Aspidochirotacea</taxon>
        <taxon>Aspidochirotida</taxon>
        <taxon>Holothuriidae</taxon>
        <taxon>Holothuria</taxon>
    </lineage>
</organism>
<protein>
    <recommendedName>
        <fullName evidence="2">DUF6570 domain-containing protein</fullName>
    </recommendedName>
</protein>
<dbReference type="Proteomes" id="UP001152320">
    <property type="component" value="Chromosome 1"/>
</dbReference>
<name>A0A9Q1CQQ5_HOLLE</name>
<feature type="domain" description="DUF6570" evidence="2">
    <location>
        <begin position="102"/>
        <end position="224"/>
    </location>
</feature>
<evidence type="ECO:0000313" key="4">
    <source>
        <dbReference type="Proteomes" id="UP001152320"/>
    </source>
</evidence>
<evidence type="ECO:0000256" key="1">
    <source>
        <dbReference type="SAM" id="MobiDB-lite"/>
    </source>
</evidence>
<dbReference type="InterPro" id="IPR046700">
    <property type="entry name" value="DUF6570"/>
</dbReference>
<gene>
    <name evidence="3" type="ORF">HOLleu_03384</name>
</gene>
<evidence type="ECO:0000259" key="2">
    <source>
        <dbReference type="Pfam" id="PF20209"/>
    </source>
</evidence>
<sequence length="400" mass="45340">MKPGCATRKRQANDDENFNCKAPRTHASMEDTIMQNFHNIIQNGPTFLCSCCDQLWYKKRVQNARNCVSNFSTTVVPFARLNNNSSIDTWLCRICIKYLKLGELPPYSIANGVHFWPQPKELELYPLEERLAALRVPFMQIRELPRGGQYSLKGNVVNVPSDVSSVVTSLPRTVDDLQTIALKFKRKLEYKHSVMDQNVKPNKVIQAAKWLVDNIPLYKAEGITLNVVSPGKTVFKNSQGLAFQENNDPSTQSTHDDTVDDNHDSGMRESIENWTETPNYDNRAAGQLDTMLTPDFNEDVDNSIALCLAPCEGQKPLGLFQDVNSECLALSTLFCGKTRPANERKIHYSDICKVKDPRVAMSVSNIFYKVKKLQIQHIQQQVQLSIRKCKRDSKNLLLGI</sequence>
<evidence type="ECO:0000313" key="3">
    <source>
        <dbReference type="EMBL" id="KAJ8050252.1"/>
    </source>
</evidence>
<feature type="compositionally biased region" description="Polar residues" evidence="1">
    <location>
        <begin position="243"/>
        <end position="253"/>
    </location>
</feature>
<reference evidence="3" key="1">
    <citation type="submission" date="2021-10" db="EMBL/GenBank/DDBJ databases">
        <title>Tropical sea cucumber genome reveals ecological adaptation and Cuvierian tubules defense mechanism.</title>
        <authorList>
            <person name="Chen T."/>
        </authorList>
    </citation>
    <scope>NUCLEOTIDE SEQUENCE</scope>
    <source>
        <strain evidence="3">Nanhai2018</strain>
        <tissue evidence="3">Muscle</tissue>
    </source>
</reference>
<dbReference type="OrthoDB" id="5987805at2759"/>
<proteinExistence type="predicted"/>
<dbReference type="EMBL" id="JAIZAY010000001">
    <property type="protein sequence ID" value="KAJ8050252.1"/>
    <property type="molecule type" value="Genomic_DNA"/>
</dbReference>
<feature type="region of interest" description="Disordered" evidence="1">
    <location>
        <begin position="243"/>
        <end position="266"/>
    </location>
</feature>
<comment type="caution">
    <text evidence="3">The sequence shown here is derived from an EMBL/GenBank/DDBJ whole genome shotgun (WGS) entry which is preliminary data.</text>
</comment>
<accession>A0A9Q1CQQ5</accession>
<keyword evidence="4" id="KW-1185">Reference proteome</keyword>
<dbReference type="AlphaFoldDB" id="A0A9Q1CQQ5"/>